<gene>
    <name evidence="1" type="ORF">EYW47_12065</name>
</gene>
<dbReference type="Proteomes" id="UP000295722">
    <property type="component" value="Unassembled WGS sequence"/>
</dbReference>
<evidence type="ECO:0000313" key="2">
    <source>
        <dbReference type="Proteomes" id="UP000295722"/>
    </source>
</evidence>
<dbReference type="EMBL" id="SMRP01000004">
    <property type="protein sequence ID" value="TDG24218.1"/>
    <property type="molecule type" value="Genomic_DNA"/>
</dbReference>
<evidence type="ECO:0000313" key="1">
    <source>
        <dbReference type="EMBL" id="TDG24218.1"/>
    </source>
</evidence>
<protein>
    <submittedName>
        <fullName evidence="1">Uncharacterized protein</fullName>
    </submittedName>
</protein>
<name>A0A4R5MBN0_9BURK</name>
<accession>A0A4R5MBN0</accession>
<reference evidence="1 2" key="1">
    <citation type="submission" date="2019-03" db="EMBL/GenBank/DDBJ databases">
        <title>Paraburkholderia sp. 4M-K11, isolated from subtropical forest soil.</title>
        <authorList>
            <person name="Gao Z.-H."/>
            <person name="Qiu L.-H."/>
        </authorList>
    </citation>
    <scope>NUCLEOTIDE SEQUENCE [LARGE SCALE GENOMIC DNA]</scope>
    <source>
        <strain evidence="1 2">4M-K11</strain>
    </source>
</reference>
<proteinExistence type="predicted"/>
<sequence length="381" mass="43207">MRVVHISNTPVAGSPGNIVAALNRHTDIEARHVVFDASAYGARTFAVDIDWRTQRDEALAAIDAADVIHLHQHFSFDETFGADLPRRFGTRKLIRQYHSAPALWARHDPDLLTRIITDPVPQLVIAQGPERYYPLARVVPNLVPIHDARYLPAPEAEADDGPPIVVYAPSGSRSAWKTRWETKGAPQTLALLRRLERRGLCRVQTIVNTPHDACLRLKQRAALAVDECVTGNYHLSGLESLSQGKPTIGHLDARVEAQLRAMTGAVELPWVDVRLEEAEPVLRGLLADKRLRDEIGLASRRWMETHYDERTLVAHYRRAYLDLYEAPETFGVPRFRTHAEQWRAVALHDHAWRERRRVGMLWWQHAADALKRFVKGTSVLP</sequence>
<organism evidence="1 2">
    <name type="scientific">Paraburkholderia silviterrae</name>
    <dbReference type="NCBI Taxonomy" id="2528715"/>
    <lineage>
        <taxon>Bacteria</taxon>
        <taxon>Pseudomonadati</taxon>
        <taxon>Pseudomonadota</taxon>
        <taxon>Betaproteobacteria</taxon>
        <taxon>Burkholderiales</taxon>
        <taxon>Burkholderiaceae</taxon>
        <taxon>Paraburkholderia</taxon>
    </lineage>
</organism>
<comment type="caution">
    <text evidence="1">The sequence shown here is derived from an EMBL/GenBank/DDBJ whole genome shotgun (WGS) entry which is preliminary data.</text>
</comment>
<dbReference type="AlphaFoldDB" id="A0A4R5MBN0"/>
<dbReference type="OrthoDB" id="8992629at2"/>
<dbReference type="RefSeq" id="WP_133195063.1">
    <property type="nucleotide sequence ID" value="NZ_JBHUCW010000018.1"/>
</dbReference>
<keyword evidence="2" id="KW-1185">Reference proteome</keyword>